<dbReference type="CDD" id="cd16922">
    <property type="entry name" value="HATPase_EvgS-ArcB-TorS-like"/>
    <property type="match status" value="1"/>
</dbReference>
<dbReference type="Pfam" id="PF00072">
    <property type="entry name" value="Response_reg"/>
    <property type="match status" value="1"/>
</dbReference>
<dbReference type="InterPro" id="IPR036097">
    <property type="entry name" value="HisK_dim/P_sf"/>
</dbReference>
<feature type="modified residue" description="4-aspartylphosphate" evidence="11">
    <location>
        <position position="497"/>
    </location>
</feature>
<dbReference type="CDD" id="cd17546">
    <property type="entry name" value="REC_hyHK_CKI1_RcsC-like"/>
    <property type="match status" value="1"/>
</dbReference>
<organism evidence="15 16">
    <name type="scientific">Fluviicoccus keumensis</name>
    <dbReference type="NCBI Taxonomy" id="1435465"/>
    <lineage>
        <taxon>Bacteria</taxon>
        <taxon>Pseudomonadati</taxon>
        <taxon>Pseudomonadota</taxon>
        <taxon>Gammaproteobacteria</taxon>
        <taxon>Moraxellales</taxon>
        <taxon>Moraxellaceae</taxon>
        <taxon>Fluviicoccus</taxon>
    </lineage>
</organism>
<dbReference type="InterPro" id="IPR004358">
    <property type="entry name" value="Sig_transdc_His_kin-like_C"/>
</dbReference>
<dbReference type="FunFam" id="1.10.287.130:FF:000002">
    <property type="entry name" value="Two-component osmosensing histidine kinase"/>
    <property type="match status" value="1"/>
</dbReference>
<dbReference type="Proteomes" id="UP000292423">
    <property type="component" value="Unassembled WGS sequence"/>
</dbReference>
<evidence type="ECO:0000259" key="13">
    <source>
        <dbReference type="PROSITE" id="PS50109"/>
    </source>
</evidence>
<dbReference type="SUPFAM" id="SSF55874">
    <property type="entry name" value="ATPase domain of HSP90 chaperone/DNA topoisomerase II/histidine kinase"/>
    <property type="match status" value="1"/>
</dbReference>
<evidence type="ECO:0000313" key="15">
    <source>
        <dbReference type="EMBL" id="RZU48063.1"/>
    </source>
</evidence>
<name>A0A4Q7ZDD0_9GAMM</name>
<evidence type="ECO:0000259" key="14">
    <source>
        <dbReference type="PROSITE" id="PS50110"/>
    </source>
</evidence>
<dbReference type="EC" id="2.7.13.3" evidence="2"/>
<protein>
    <recommendedName>
        <fullName evidence="10">Sensory/regulatory protein RpfC</fullName>
        <ecNumber evidence="2">2.7.13.3</ecNumber>
    </recommendedName>
</protein>
<dbReference type="SMART" id="SM00387">
    <property type="entry name" value="HATPase_c"/>
    <property type="match status" value="1"/>
</dbReference>
<dbReference type="PANTHER" id="PTHR45339:SF1">
    <property type="entry name" value="HYBRID SIGNAL TRANSDUCTION HISTIDINE KINASE J"/>
    <property type="match status" value="1"/>
</dbReference>
<evidence type="ECO:0000256" key="9">
    <source>
        <dbReference type="ARBA" id="ARBA00064003"/>
    </source>
</evidence>
<dbReference type="OrthoDB" id="9797243at2"/>
<evidence type="ECO:0000313" key="16">
    <source>
        <dbReference type="Proteomes" id="UP000292423"/>
    </source>
</evidence>
<dbReference type="InterPro" id="IPR005467">
    <property type="entry name" value="His_kinase_dom"/>
</dbReference>
<evidence type="ECO:0000256" key="11">
    <source>
        <dbReference type="PROSITE-ProRule" id="PRU00169"/>
    </source>
</evidence>
<keyword evidence="4" id="KW-0808">Transferase</keyword>
<evidence type="ECO:0000256" key="10">
    <source>
        <dbReference type="ARBA" id="ARBA00068150"/>
    </source>
</evidence>
<sequence length="580" mass="63773">MTNSGSSGPLPEALPPELIRLDEALFARTHPFHLRMDDQLRLRGWGPAISVLAPRLVAGEAVADRFRLASPPLSLDREVVVQTLEQAVVLELDNADAPRLGGSFYPLPDGGFLFLGYPQFGDIAQLLHSGLKLSVFPRSDAMHFYVAALSIKNTALRELENLTRTLESRVEERTAALQQANEELDLARRVAESASLAKSEFLATVSHEIRTPMNGVLGMTELLLDTPLDFVQQRMAKTVYTSGESLLRIINDILDFSKMEAGKLQLSTEDFSLALLMQEVADLYSSRASIKGLLLHLMIEPGVPDALHGDALRLKQILGNLVSNAIKFTDHGEVRVTVTAGRQTAAGVDLRFEVRDTGIGFDEQTRAQLFQPFTQADGSMARRFGGTGLGLAICRQLLELMGGAILAERIPQTGSSFSFSLQLPLARSVPAAEPPIGRKTPLLSLDGHVLLAEDNQVNAELATAMLLRLGLTVTRTANGREALEQFRVREYDLVLMDCQMPEMDGFEAVRQIRAWEAAQDIDPGNPCRRTPVVAVTANAMSGDREHCLSAGMDGYLSKPFRRDELYQALRRWLRPAKENL</sequence>
<comment type="caution">
    <text evidence="15">The sequence shown here is derived from an EMBL/GenBank/DDBJ whole genome shotgun (WGS) entry which is preliminary data.</text>
</comment>
<keyword evidence="16" id="KW-1185">Reference proteome</keyword>
<comment type="subunit">
    <text evidence="9">At low DSF concentrations, interacts with RpfF.</text>
</comment>
<dbReference type="InterPro" id="IPR003661">
    <property type="entry name" value="HisK_dim/P_dom"/>
</dbReference>
<dbReference type="PROSITE" id="PS50109">
    <property type="entry name" value="HIS_KIN"/>
    <property type="match status" value="1"/>
</dbReference>
<keyword evidence="5" id="KW-0547">Nucleotide-binding</keyword>
<feature type="domain" description="Histidine kinase" evidence="13">
    <location>
        <begin position="204"/>
        <end position="425"/>
    </location>
</feature>
<dbReference type="InterPro" id="IPR003594">
    <property type="entry name" value="HATPase_dom"/>
</dbReference>
<evidence type="ECO:0000256" key="6">
    <source>
        <dbReference type="ARBA" id="ARBA00022777"/>
    </source>
</evidence>
<dbReference type="PROSITE" id="PS50110">
    <property type="entry name" value="RESPONSE_REGULATORY"/>
    <property type="match status" value="1"/>
</dbReference>
<evidence type="ECO:0000256" key="4">
    <source>
        <dbReference type="ARBA" id="ARBA00022679"/>
    </source>
</evidence>
<dbReference type="InterPro" id="IPR036890">
    <property type="entry name" value="HATPase_C_sf"/>
</dbReference>
<dbReference type="SMART" id="SM00448">
    <property type="entry name" value="REC"/>
    <property type="match status" value="1"/>
</dbReference>
<evidence type="ECO:0000256" key="8">
    <source>
        <dbReference type="ARBA" id="ARBA00023012"/>
    </source>
</evidence>
<dbReference type="Gene3D" id="3.40.50.2300">
    <property type="match status" value="1"/>
</dbReference>
<dbReference type="RefSeq" id="WP_130411353.1">
    <property type="nucleotide sequence ID" value="NZ_SHKX01000010.1"/>
</dbReference>
<dbReference type="SUPFAM" id="SSF47384">
    <property type="entry name" value="Homodimeric domain of signal transducing histidine kinase"/>
    <property type="match status" value="1"/>
</dbReference>
<dbReference type="InterPro" id="IPR001789">
    <property type="entry name" value="Sig_transdc_resp-reg_receiver"/>
</dbReference>
<dbReference type="Gene3D" id="3.30.450.260">
    <property type="entry name" value="Haem NO binding associated domain"/>
    <property type="match status" value="1"/>
</dbReference>
<dbReference type="FunFam" id="3.30.565.10:FF:000010">
    <property type="entry name" value="Sensor histidine kinase RcsC"/>
    <property type="match status" value="1"/>
</dbReference>
<dbReference type="PRINTS" id="PR00344">
    <property type="entry name" value="BCTRLSENSOR"/>
</dbReference>
<evidence type="ECO:0000256" key="1">
    <source>
        <dbReference type="ARBA" id="ARBA00000085"/>
    </source>
</evidence>
<evidence type="ECO:0000256" key="5">
    <source>
        <dbReference type="ARBA" id="ARBA00022741"/>
    </source>
</evidence>
<proteinExistence type="predicted"/>
<dbReference type="GO" id="GO:0005524">
    <property type="term" value="F:ATP binding"/>
    <property type="evidence" value="ECO:0007669"/>
    <property type="project" value="UniProtKB-KW"/>
</dbReference>
<evidence type="ECO:0000256" key="12">
    <source>
        <dbReference type="SAM" id="Coils"/>
    </source>
</evidence>
<dbReference type="SUPFAM" id="SSF52172">
    <property type="entry name" value="CheY-like"/>
    <property type="match status" value="1"/>
</dbReference>
<dbReference type="SMART" id="SM00388">
    <property type="entry name" value="HisKA"/>
    <property type="match status" value="1"/>
</dbReference>
<accession>A0A4Q7ZDD0</accession>
<dbReference type="EMBL" id="SHKX01000010">
    <property type="protein sequence ID" value="RZU48063.1"/>
    <property type="molecule type" value="Genomic_DNA"/>
</dbReference>
<dbReference type="AlphaFoldDB" id="A0A4Q7ZDD0"/>
<feature type="domain" description="Response regulatory" evidence="14">
    <location>
        <begin position="448"/>
        <end position="573"/>
    </location>
</feature>
<keyword evidence="3 11" id="KW-0597">Phosphoprotein</keyword>
<keyword evidence="7" id="KW-0067">ATP-binding</keyword>
<evidence type="ECO:0000256" key="7">
    <source>
        <dbReference type="ARBA" id="ARBA00022840"/>
    </source>
</evidence>
<dbReference type="Gene3D" id="1.10.287.130">
    <property type="match status" value="1"/>
</dbReference>
<dbReference type="Pfam" id="PF00512">
    <property type="entry name" value="HisKA"/>
    <property type="match status" value="1"/>
</dbReference>
<dbReference type="CDD" id="cd00082">
    <property type="entry name" value="HisKA"/>
    <property type="match status" value="1"/>
</dbReference>
<evidence type="ECO:0000256" key="3">
    <source>
        <dbReference type="ARBA" id="ARBA00022553"/>
    </source>
</evidence>
<evidence type="ECO:0000256" key="2">
    <source>
        <dbReference type="ARBA" id="ARBA00012438"/>
    </source>
</evidence>
<dbReference type="PANTHER" id="PTHR45339">
    <property type="entry name" value="HYBRID SIGNAL TRANSDUCTION HISTIDINE KINASE J"/>
    <property type="match status" value="1"/>
</dbReference>
<dbReference type="InterPro" id="IPR011006">
    <property type="entry name" value="CheY-like_superfamily"/>
</dbReference>
<comment type="catalytic activity">
    <reaction evidence="1">
        <text>ATP + protein L-histidine = ADP + protein N-phospho-L-histidine.</text>
        <dbReference type="EC" id="2.7.13.3"/>
    </reaction>
</comment>
<gene>
    <name evidence="15" type="ORF">EV700_1035</name>
</gene>
<dbReference type="Pfam" id="PF02518">
    <property type="entry name" value="HATPase_c"/>
    <property type="match status" value="1"/>
</dbReference>
<keyword evidence="12" id="KW-0175">Coiled coil</keyword>
<keyword evidence="8" id="KW-0902">Two-component regulatory system</keyword>
<keyword evidence="6 15" id="KW-0418">Kinase</keyword>
<dbReference type="GO" id="GO:0000155">
    <property type="term" value="F:phosphorelay sensor kinase activity"/>
    <property type="evidence" value="ECO:0007669"/>
    <property type="project" value="InterPro"/>
</dbReference>
<dbReference type="Gene3D" id="3.30.565.10">
    <property type="entry name" value="Histidine kinase-like ATPase, C-terminal domain"/>
    <property type="match status" value="1"/>
</dbReference>
<feature type="coiled-coil region" evidence="12">
    <location>
        <begin position="152"/>
        <end position="197"/>
    </location>
</feature>
<dbReference type="InterPro" id="IPR042463">
    <property type="entry name" value="HNOB_dom_associated_sf"/>
</dbReference>
<reference evidence="15 16" key="1">
    <citation type="submission" date="2019-02" db="EMBL/GenBank/DDBJ databases">
        <title>Genomic Encyclopedia of Type Strains, Phase IV (KMG-IV): sequencing the most valuable type-strain genomes for metagenomic binning, comparative biology and taxonomic classification.</title>
        <authorList>
            <person name="Goeker M."/>
        </authorList>
    </citation>
    <scope>NUCLEOTIDE SEQUENCE [LARGE SCALE GENOMIC DNA]</scope>
    <source>
        <strain evidence="15 16">DSM 105135</strain>
    </source>
</reference>